<feature type="domain" description="Sphingomyelin synthase-like" evidence="2">
    <location>
        <begin position="143"/>
        <end position="202"/>
    </location>
</feature>
<dbReference type="EMBL" id="SOZE01000054">
    <property type="protein sequence ID" value="TFF30446.1"/>
    <property type="molecule type" value="Genomic_DNA"/>
</dbReference>
<dbReference type="RefSeq" id="WP_133236839.1">
    <property type="nucleotide sequence ID" value="NZ_SOZE01000054.1"/>
</dbReference>
<dbReference type="Proteomes" id="UP000297540">
    <property type="component" value="Unassembled WGS sequence"/>
</dbReference>
<keyword evidence="1" id="KW-1133">Transmembrane helix</keyword>
<reference evidence="3 4" key="1">
    <citation type="journal article" date="2017" name="Int. J. Syst. Evol. Microbiol.">
        <title>Mucilaginibacterpsychrotolerans sp. nov., isolated from peatlands.</title>
        <authorList>
            <person name="Deng Y."/>
            <person name="Shen L."/>
            <person name="Xu B."/>
            <person name="Liu Y."/>
            <person name="Gu Z."/>
            <person name="Liu H."/>
            <person name="Zhou Y."/>
        </authorList>
    </citation>
    <scope>NUCLEOTIDE SEQUENCE [LARGE SCALE GENOMIC DNA]</scope>
    <source>
        <strain evidence="3 4">NH7-4</strain>
    </source>
</reference>
<evidence type="ECO:0000313" key="4">
    <source>
        <dbReference type="Proteomes" id="UP000297540"/>
    </source>
</evidence>
<keyword evidence="1" id="KW-0812">Transmembrane</keyword>
<dbReference type="Pfam" id="PF14360">
    <property type="entry name" value="PAP2_C"/>
    <property type="match status" value="1"/>
</dbReference>
<evidence type="ECO:0000256" key="1">
    <source>
        <dbReference type="SAM" id="Phobius"/>
    </source>
</evidence>
<feature type="transmembrane region" description="Helical" evidence="1">
    <location>
        <begin position="144"/>
        <end position="160"/>
    </location>
</feature>
<protein>
    <recommendedName>
        <fullName evidence="2">Sphingomyelin synthase-like domain-containing protein</fullName>
    </recommendedName>
</protein>
<sequence>MPENNNRTIKEIWVEALQTPETRSKILLASILTIVILSSMPFFFGQIEKRDGVVLNDWVLAYLPAYNVSLLIFAIIWSMGVLIVSRALYDPNIYIKYAWTLFFVNLSRMITITIFALDPPHGMVHLIDPITGIFYGNAVITKDLFYSGHTSTMMLVFLCVNKRSDKIVSFFAMIAVIVLLLIQHIHYTIDVLAAPLFVYIIYRVTCYFLDLNEPAKITGHEGAPPNPPRQGGL</sequence>
<proteinExistence type="predicted"/>
<keyword evidence="4" id="KW-1185">Reference proteome</keyword>
<dbReference type="InterPro" id="IPR025749">
    <property type="entry name" value="Sphingomyelin_synth-like_dom"/>
</dbReference>
<dbReference type="AlphaFoldDB" id="A0A4Y8RXQ7"/>
<comment type="caution">
    <text evidence="3">The sequence shown here is derived from an EMBL/GenBank/DDBJ whole genome shotgun (WGS) entry which is preliminary data.</text>
</comment>
<organism evidence="3 4">
    <name type="scientific">Mucilaginibacter psychrotolerans</name>
    <dbReference type="NCBI Taxonomy" id="1524096"/>
    <lineage>
        <taxon>Bacteria</taxon>
        <taxon>Pseudomonadati</taxon>
        <taxon>Bacteroidota</taxon>
        <taxon>Sphingobacteriia</taxon>
        <taxon>Sphingobacteriales</taxon>
        <taxon>Sphingobacteriaceae</taxon>
        <taxon>Mucilaginibacter</taxon>
    </lineage>
</organism>
<evidence type="ECO:0000259" key="2">
    <source>
        <dbReference type="Pfam" id="PF14360"/>
    </source>
</evidence>
<gene>
    <name evidence="3" type="ORF">E2R66_27160</name>
</gene>
<feature type="transmembrane region" description="Helical" evidence="1">
    <location>
        <begin position="26"/>
        <end position="44"/>
    </location>
</feature>
<dbReference type="OrthoDB" id="792641at2"/>
<feature type="transmembrane region" description="Helical" evidence="1">
    <location>
        <begin position="97"/>
        <end position="117"/>
    </location>
</feature>
<accession>A0A4Y8RXQ7</accession>
<evidence type="ECO:0000313" key="3">
    <source>
        <dbReference type="EMBL" id="TFF30446.1"/>
    </source>
</evidence>
<name>A0A4Y8RXQ7_9SPHI</name>
<keyword evidence="1" id="KW-0472">Membrane</keyword>
<feature type="transmembrane region" description="Helical" evidence="1">
    <location>
        <begin position="167"/>
        <end position="185"/>
    </location>
</feature>
<feature type="transmembrane region" description="Helical" evidence="1">
    <location>
        <begin position="64"/>
        <end position="85"/>
    </location>
</feature>